<dbReference type="Pfam" id="PF13482">
    <property type="entry name" value="RNase_H_2"/>
    <property type="match status" value="1"/>
</dbReference>
<dbReference type="Gene3D" id="3.30.420.10">
    <property type="entry name" value="Ribonuclease H-like superfamily/Ribonuclease H"/>
    <property type="match status" value="1"/>
</dbReference>
<dbReference type="InterPro" id="IPR036397">
    <property type="entry name" value="RNaseH_sf"/>
</dbReference>
<evidence type="ECO:0000313" key="3">
    <source>
        <dbReference type="Proteomes" id="UP000028523"/>
    </source>
</evidence>
<protein>
    <submittedName>
        <fullName evidence="2">EXOIII domain protein</fullName>
    </submittedName>
</protein>
<feature type="domain" description="YprB ribonuclease H-like" evidence="1">
    <location>
        <begin position="62"/>
        <end position="157"/>
    </location>
</feature>
<dbReference type="GeneID" id="96867122"/>
<dbReference type="InterPro" id="IPR038720">
    <property type="entry name" value="YprB_RNase_H-like_dom"/>
</dbReference>
<sequence>MLKDLFKDRKVVIFDIKTTEEGMDSEILYFAARVYVNNEMESKHNFFIATDKKLNGRIIRKYRITNKKIESEGIDKMSALENIAFIFQDAILFTFNGDNFAYPLLEKIYNQHGYNLELSEIDALKLAKQIIGFDDDISLEELATKLGVKYDEERLLGAPYTTMVLEKIWFRLKSFII</sequence>
<comment type="caution">
    <text evidence="2">The sequence shown here is derived from an EMBL/GenBank/DDBJ whole genome shotgun (WGS) entry which is preliminary data.</text>
</comment>
<dbReference type="SUPFAM" id="SSF53098">
    <property type="entry name" value="Ribonuclease H-like"/>
    <property type="match status" value="1"/>
</dbReference>
<accession>A0A084U2M1</accession>
<reference evidence="2 3" key="1">
    <citation type="journal article" date="2014" name="PLoS ONE">
        <title>Reduction of Hydrogen Peroxide Accumulation and Toxicity by a Catalase from Mycoplasma iowae.</title>
        <authorList>
            <person name="Pritchard R.E."/>
            <person name="Prassinos A.J."/>
            <person name="Osborne J.D."/>
            <person name="Raviv Z."/>
            <person name="Balish M.F."/>
        </authorList>
    </citation>
    <scope>NUCLEOTIDE SEQUENCE [LARGE SCALE GENOMIC DNA]</scope>
    <source>
        <strain evidence="2 3">DK-CPA</strain>
    </source>
</reference>
<dbReference type="GO" id="GO:0003676">
    <property type="term" value="F:nucleic acid binding"/>
    <property type="evidence" value="ECO:0007669"/>
    <property type="project" value="InterPro"/>
</dbReference>
<dbReference type="EMBL" id="AWQU01000089">
    <property type="protein sequence ID" value="KFB07207.1"/>
    <property type="molecule type" value="Genomic_DNA"/>
</dbReference>
<evidence type="ECO:0000259" key="1">
    <source>
        <dbReference type="Pfam" id="PF13482"/>
    </source>
</evidence>
<dbReference type="Proteomes" id="UP000028523">
    <property type="component" value="Unassembled WGS sequence"/>
</dbReference>
<evidence type="ECO:0000313" key="2">
    <source>
        <dbReference type="EMBL" id="KFB07207.1"/>
    </source>
</evidence>
<dbReference type="RefSeq" id="WP_004024743.1">
    <property type="nucleotide sequence ID" value="NZ_AWQU01000089.1"/>
</dbReference>
<gene>
    <name evidence="2" type="ORF">P271_31</name>
</gene>
<keyword evidence="3" id="KW-1185">Reference proteome</keyword>
<organism evidence="2 3">
    <name type="scientific">Malacoplasma iowae DK-CPA</name>
    <dbReference type="NCBI Taxonomy" id="1394179"/>
    <lineage>
        <taxon>Bacteria</taxon>
        <taxon>Bacillati</taxon>
        <taxon>Mycoplasmatota</taxon>
        <taxon>Mycoplasmoidales</taxon>
        <taxon>Mycoplasmoidaceae</taxon>
        <taxon>Malacoplasma</taxon>
    </lineage>
</organism>
<dbReference type="InterPro" id="IPR012337">
    <property type="entry name" value="RNaseH-like_sf"/>
</dbReference>
<name>A0A084U2M1_MALIO</name>
<proteinExistence type="predicted"/>
<dbReference type="AlphaFoldDB" id="A0A084U2M1"/>